<name>L8HP24_9CETA</name>
<evidence type="ECO:0000313" key="7">
    <source>
        <dbReference type="Proteomes" id="UP000011080"/>
    </source>
</evidence>
<dbReference type="GO" id="GO:0005615">
    <property type="term" value="C:extracellular space"/>
    <property type="evidence" value="ECO:0007669"/>
    <property type="project" value="InterPro"/>
</dbReference>
<dbReference type="PANTHER" id="PTHR31708:SF0">
    <property type="entry name" value="ABPBG26-RELATED"/>
    <property type="match status" value="1"/>
</dbReference>
<feature type="chain" id="PRO_5003991475" evidence="5">
    <location>
        <begin position="25"/>
        <end position="238"/>
    </location>
</feature>
<reference evidence="6 7" key="1">
    <citation type="journal article" date="2012" name="Nat. Genet.">
        <title>The yak genome and adaptation to life at high altitude.</title>
        <authorList>
            <person name="Qiu Q."/>
            <person name="Zhang G."/>
            <person name="Ma T."/>
            <person name="Qian W."/>
            <person name="Wang J."/>
            <person name="Ye Z."/>
            <person name="Cao C."/>
            <person name="Hu Q."/>
            <person name="Kim J."/>
            <person name="Larkin D.M."/>
            <person name="Auvil L."/>
            <person name="Capitanu B."/>
            <person name="Ma J."/>
            <person name="Lewin H.A."/>
            <person name="Qian X."/>
            <person name="Lang Y."/>
            <person name="Zhou R."/>
            <person name="Wang L."/>
            <person name="Wang K."/>
            <person name="Xia J."/>
            <person name="Liao S."/>
            <person name="Pan S."/>
            <person name="Lu X."/>
            <person name="Hou H."/>
            <person name="Wang Y."/>
            <person name="Zang X."/>
            <person name="Yin Y."/>
            <person name="Ma H."/>
            <person name="Zhang J."/>
            <person name="Wang Z."/>
            <person name="Zhang Y."/>
            <person name="Zhang D."/>
            <person name="Yonezawa T."/>
            <person name="Hasegawa M."/>
            <person name="Zhong Y."/>
            <person name="Liu W."/>
            <person name="Zhang Y."/>
            <person name="Huang Z."/>
            <person name="Zhang S."/>
            <person name="Long R."/>
            <person name="Yang H."/>
            <person name="Wang J."/>
            <person name="Lenstra J.A."/>
            <person name="Cooper D.N."/>
            <person name="Wu Y."/>
            <person name="Wang J."/>
            <person name="Shi P."/>
            <person name="Wang J."/>
            <person name="Liu J."/>
        </authorList>
    </citation>
    <scope>NUCLEOTIDE SEQUENCE [LARGE SCALE GENOMIC DNA]</scope>
    <source>
        <strain evidence="7">yakQH1</strain>
    </source>
</reference>
<accession>L8HP24</accession>
<dbReference type="EMBL" id="JH885479">
    <property type="protein sequence ID" value="ELR44752.1"/>
    <property type="molecule type" value="Genomic_DNA"/>
</dbReference>
<evidence type="ECO:0000256" key="4">
    <source>
        <dbReference type="ARBA" id="ARBA00022729"/>
    </source>
</evidence>
<dbReference type="InterPro" id="IPR035960">
    <property type="entry name" value="Secretoglobin_sf"/>
</dbReference>
<dbReference type="InterPro" id="IPR053723">
    <property type="entry name" value="Secretoglobin_Domain_sf"/>
</dbReference>
<dbReference type="PANTHER" id="PTHR31708">
    <property type="entry name" value="ABPBG26-RELATED"/>
    <property type="match status" value="1"/>
</dbReference>
<evidence type="ECO:0000256" key="3">
    <source>
        <dbReference type="ARBA" id="ARBA00022525"/>
    </source>
</evidence>
<proteinExistence type="inferred from homology"/>
<evidence type="ECO:0000256" key="1">
    <source>
        <dbReference type="ARBA" id="ARBA00004613"/>
    </source>
</evidence>
<dbReference type="PROSITE" id="PS51311">
    <property type="entry name" value="SCGB"/>
    <property type="match status" value="1"/>
</dbReference>
<comment type="similarity">
    <text evidence="2">Belongs to the secretoglobin family.</text>
</comment>
<dbReference type="Pfam" id="PF09252">
    <property type="entry name" value="Feld-I_B"/>
    <property type="match status" value="1"/>
</dbReference>
<comment type="subcellular location">
    <subcellularLocation>
        <location evidence="1">Secreted</location>
    </subcellularLocation>
</comment>
<dbReference type="Proteomes" id="UP000011080">
    <property type="component" value="Unassembled WGS sequence"/>
</dbReference>
<dbReference type="Gene3D" id="1.20.920.50">
    <property type="match status" value="1"/>
</dbReference>
<dbReference type="SUPFAM" id="SSF48201">
    <property type="entry name" value="Uteroglobin-like"/>
    <property type="match status" value="1"/>
</dbReference>
<keyword evidence="3" id="KW-0964">Secreted</keyword>
<dbReference type="AlphaFoldDB" id="L8HP24"/>
<evidence type="ECO:0000256" key="2">
    <source>
        <dbReference type="ARBA" id="ARBA00008650"/>
    </source>
</evidence>
<evidence type="ECO:0000256" key="5">
    <source>
        <dbReference type="SAM" id="SignalP"/>
    </source>
</evidence>
<dbReference type="InterPro" id="IPR016126">
    <property type="entry name" value="Secretoglobin"/>
</dbReference>
<dbReference type="InterPro" id="IPR015332">
    <property type="entry name" value="CH2-like"/>
</dbReference>
<sequence>MMKGALLVLTLLVTRELTFKTTDGRKEIPDDPSDPCPLPSHCILHSPVQAAARDRFRGQLTHQCPGALQKFLEPMFSVFPSTEACPVFYGGVAALLLGSETVLNSTFDLVDSTDEEKAAFGKVQDCFNEAGFDAKLKVVEIMHCSVCPVSVCCGEDVKQEVLGDGENDPCGYCGEYGDWDQTEQGTLLFLGSATGTRTSRKSWTRRKEVDGRSYPSGNVVSMETPHAVKCELLDVPHE</sequence>
<protein>
    <submittedName>
        <fullName evidence="6">Uncharacterized protein</fullName>
    </submittedName>
</protein>
<organism evidence="6 7">
    <name type="scientific">Bos mutus</name>
    <name type="common">wild yak</name>
    <dbReference type="NCBI Taxonomy" id="72004"/>
    <lineage>
        <taxon>Eukaryota</taxon>
        <taxon>Metazoa</taxon>
        <taxon>Chordata</taxon>
        <taxon>Craniata</taxon>
        <taxon>Vertebrata</taxon>
        <taxon>Euteleostomi</taxon>
        <taxon>Mammalia</taxon>
        <taxon>Eutheria</taxon>
        <taxon>Laurasiatheria</taxon>
        <taxon>Artiodactyla</taxon>
        <taxon>Ruminantia</taxon>
        <taxon>Pecora</taxon>
        <taxon>Bovidae</taxon>
        <taxon>Bovinae</taxon>
        <taxon>Bos</taxon>
    </lineage>
</organism>
<keyword evidence="4 5" id="KW-0732">Signal</keyword>
<evidence type="ECO:0000313" key="6">
    <source>
        <dbReference type="EMBL" id="ELR44752.1"/>
    </source>
</evidence>
<feature type="signal peptide" evidence="5">
    <location>
        <begin position="1"/>
        <end position="24"/>
    </location>
</feature>
<gene>
    <name evidence="6" type="ORF">M91_21695</name>
</gene>